<evidence type="ECO:0000313" key="1">
    <source>
        <dbReference type="EMBL" id="KAI3678302.1"/>
    </source>
</evidence>
<comment type="caution">
    <text evidence="1">The sequence shown here is derived from an EMBL/GenBank/DDBJ whole genome shotgun (WGS) entry which is preliminary data.</text>
</comment>
<dbReference type="Proteomes" id="UP001055879">
    <property type="component" value="Linkage Group LG14"/>
</dbReference>
<organism evidence="1 2">
    <name type="scientific">Arctium lappa</name>
    <name type="common">Greater burdock</name>
    <name type="synonym">Lappa major</name>
    <dbReference type="NCBI Taxonomy" id="4217"/>
    <lineage>
        <taxon>Eukaryota</taxon>
        <taxon>Viridiplantae</taxon>
        <taxon>Streptophyta</taxon>
        <taxon>Embryophyta</taxon>
        <taxon>Tracheophyta</taxon>
        <taxon>Spermatophyta</taxon>
        <taxon>Magnoliopsida</taxon>
        <taxon>eudicotyledons</taxon>
        <taxon>Gunneridae</taxon>
        <taxon>Pentapetalae</taxon>
        <taxon>asterids</taxon>
        <taxon>campanulids</taxon>
        <taxon>Asterales</taxon>
        <taxon>Asteraceae</taxon>
        <taxon>Carduoideae</taxon>
        <taxon>Cardueae</taxon>
        <taxon>Arctiinae</taxon>
        <taxon>Arctium</taxon>
    </lineage>
</organism>
<proteinExistence type="predicted"/>
<name>A0ACB8Y3D3_ARCLA</name>
<accession>A0ACB8Y3D3</accession>
<protein>
    <submittedName>
        <fullName evidence="1">Uncharacterized protein</fullName>
    </submittedName>
</protein>
<evidence type="ECO:0000313" key="2">
    <source>
        <dbReference type="Proteomes" id="UP001055879"/>
    </source>
</evidence>
<reference evidence="1 2" key="2">
    <citation type="journal article" date="2022" name="Mol. Ecol. Resour.">
        <title>The genomes of chicory, endive, great burdock and yacon provide insights into Asteraceae paleo-polyploidization history and plant inulin production.</title>
        <authorList>
            <person name="Fan W."/>
            <person name="Wang S."/>
            <person name="Wang H."/>
            <person name="Wang A."/>
            <person name="Jiang F."/>
            <person name="Liu H."/>
            <person name="Zhao H."/>
            <person name="Xu D."/>
            <person name="Zhang Y."/>
        </authorList>
    </citation>
    <scope>NUCLEOTIDE SEQUENCE [LARGE SCALE GENOMIC DNA]</scope>
    <source>
        <strain evidence="2">cv. Niubang</strain>
    </source>
</reference>
<gene>
    <name evidence="1" type="ORF">L6452_37589</name>
</gene>
<reference evidence="2" key="1">
    <citation type="journal article" date="2022" name="Mol. Ecol. Resour.">
        <title>The genomes of chicory, endive, great burdock and yacon provide insights into Asteraceae palaeo-polyploidization history and plant inulin production.</title>
        <authorList>
            <person name="Fan W."/>
            <person name="Wang S."/>
            <person name="Wang H."/>
            <person name="Wang A."/>
            <person name="Jiang F."/>
            <person name="Liu H."/>
            <person name="Zhao H."/>
            <person name="Xu D."/>
            <person name="Zhang Y."/>
        </authorList>
    </citation>
    <scope>NUCLEOTIDE SEQUENCE [LARGE SCALE GENOMIC DNA]</scope>
    <source>
        <strain evidence="2">cv. Niubang</strain>
    </source>
</reference>
<dbReference type="EMBL" id="CM042060">
    <property type="protein sequence ID" value="KAI3678302.1"/>
    <property type="molecule type" value="Genomic_DNA"/>
</dbReference>
<keyword evidence="2" id="KW-1185">Reference proteome</keyword>
<sequence>MVISTLLFPPPSSLFVKAMSILSRVSLANGGYMETKGKHMQYSKNRKKKVLFLNVIAGKFQPTHVGIPPLKRTNCVCSHHRSPPTTGRLSRIFTSRTLPDSLIRRITPFYFNPFSSTSLCTASPKATSWRF</sequence>